<dbReference type="EMBL" id="JAKIKT010000001">
    <property type="protein sequence ID" value="MCL2913044.1"/>
    <property type="molecule type" value="Genomic_DNA"/>
</dbReference>
<comment type="caution">
    <text evidence="4">The sequence shown here is derived from an EMBL/GenBank/DDBJ whole genome shotgun (WGS) entry which is preliminary data.</text>
</comment>
<comment type="similarity">
    <text evidence="1">Belongs to the membrane fusion protein (MFP) (TC 8.A.1) family.</text>
</comment>
<keyword evidence="5" id="KW-1185">Reference proteome</keyword>
<sequence>MDIKFSAFLRTSYSSNRCRRNSAGAALLLAMMSLAGCGEQTAATPARAAITLPSVNTLELKQVPAYEHAQTFTGTVRAGNTTGLAFELAGKLDALTADTGDRVRKGQVLAQLDTSLLQAELKEITAALAQNESDLALAQRTLNRSEELSKESYVSAQQLDEVKGQQQSLQAARQRLLASKSATELRLQKSTLVAPFSAALSKRQYNLGEVVPQGSPVFTLVEEGNPKAYIGVPVDVARELNNGDTMPLTVGEQIFNATIEGISAEVNPVTRTVELRMSLPLDARVFNGELAYLDYRKTIAAPGFWVPVSALTDGVRGRWNIYVVDSRQDGKFVERRDVEILYTDKQRAYLQGALSGGERVVANGLHKLVSGQQVNPVSPVAAR</sequence>
<dbReference type="PANTHER" id="PTHR30469">
    <property type="entry name" value="MULTIDRUG RESISTANCE PROTEIN MDTA"/>
    <property type="match status" value="1"/>
</dbReference>
<feature type="signal peptide" evidence="2">
    <location>
        <begin position="1"/>
        <end position="42"/>
    </location>
</feature>
<keyword evidence="2" id="KW-0732">Signal</keyword>
<feature type="chain" id="PRO_5045326334" evidence="2">
    <location>
        <begin position="43"/>
        <end position="383"/>
    </location>
</feature>
<feature type="domain" description="CzcB-like barrel-sandwich hybrid" evidence="3">
    <location>
        <begin position="87"/>
        <end position="220"/>
    </location>
</feature>
<dbReference type="Gene3D" id="2.40.30.170">
    <property type="match status" value="1"/>
</dbReference>
<evidence type="ECO:0000256" key="2">
    <source>
        <dbReference type="SAM" id="SignalP"/>
    </source>
</evidence>
<name>A0ABT0N3P3_9GAMM</name>
<dbReference type="InterPro" id="IPR006143">
    <property type="entry name" value="RND_pump_MFP"/>
</dbReference>
<dbReference type="Pfam" id="PF25973">
    <property type="entry name" value="BSH_CzcB"/>
    <property type="match status" value="1"/>
</dbReference>
<dbReference type="InterPro" id="IPR058647">
    <property type="entry name" value="BSH_CzcB-like"/>
</dbReference>
<dbReference type="Gene3D" id="2.40.50.100">
    <property type="match status" value="1"/>
</dbReference>
<dbReference type="SUPFAM" id="SSF111369">
    <property type="entry name" value="HlyD-like secretion proteins"/>
    <property type="match status" value="1"/>
</dbReference>
<evidence type="ECO:0000313" key="4">
    <source>
        <dbReference type="EMBL" id="MCL2913044.1"/>
    </source>
</evidence>
<dbReference type="PANTHER" id="PTHR30469:SF11">
    <property type="entry name" value="BLL4320 PROTEIN"/>
    <property type="match status" value="1"/>
</dbReference>
<dbReference type="Gene3D" id="2.40.420.20">
    <property type="match status" value="1"/>
</dbReference>
<dbReference type="Proteomes" id="UP001202831">
    <property type="component" value="Unassembled WGS sequence"/>
</dbReference>
<protein>
    <submittedName>
        <fullName evidence="4">Efflux RND transporter periplasmic adaptor subunit</fullName>
    </submittedName>
</protein>
<evidence type="ECO:0000256" key="1">
    <source>
        <dbReference type="ARBA" id="ARBA00009477"/>
    </source>
</evidence>
<dbReference type="NCBIfam" id="TIGR01730">
    <property type="entry name" value="RND_mfp"/>
    <property type="match status" value="1"/>
</dbReference>
<evidence type="ECO:0000259" key="3">
    <source>
        <dbReference type="Pfam" id="PF25973"/>
    </source>
</evidence>
<reference evidence="4 5" key="1">
    <citation type="submission" date="2022-01" db="EMBL/GenBank/DDBJ databases">
        <title>Whole genome-based taxonomy of the Shewanellaceae.</title>
        <authorList>
            <person name="Martin-Rodriguez A.J."/>
        </authorList>
    </citation>
    <scope>NUCLEOTIDE SEQUENCE [LARGE SCALE GENOMIC DNA]</scope>
    <source>
        <strain evidence="4 5">DSM 21332</strain>
    </source>
</reference>
<gene>
    <name evidence="4" type="ORF">L2725_04490</name>
</gene>
<evidence type="ECO:0000313" key="5">
    <source>
        <dbReference type="Proteomes" id="UP001202831"/>
    </source>
</evidence>
<organism evidence="4 5">
    <name type="scientific">Shewanella corallii</name>
    <dbReference type="NCBI Taxonomy" id="560080"/>
    <lineage>
        <taxon>Bacteria</taxon>
        <taxon>Pseudomonadati</taxon>
        <taxon>Pseudomonadota</taxon>
        <taxon>Gammaproteobacteria</taxon>
        <taxon>Alteromonadales</taxon>
        <taxon>Shewanellaceae</taxon>
        <taxon>Shewanella</taxon>
    </lineage>
</organism>
<accession>A0ABT0N3P3</accession>
<proteinExistence type="inferred from homology"/>
<dbReference type="Gene3D" id="1.10.287.470">
    <property type="entry name" value="Helix hairpin bin"/>
    <property type="match status" value="1"/>
</dbReference>